<dbReference type="GO" id="GO:0006071">
    <property type="term" value="P:glycerol metabolic process"/>
    <property type="evidence" value="ECO:0007669"/>
    <property type="project" value="UniProtKB-KW"/>
</dbReference>
<dbReference type="Proteomes" id="UP000188145">
    <property type="component" value="Chromosome"/>
</dbReference>
<keyword evidence="3" id="KW-0238">DNA-binding</keyword>
<evidence type="ECO:0000256" key="7">
    <source>
        <dbReference type="SAM" id="MobiDB-lite"/>
    </source>
</evidence>
<dbReference type="Gene3D" id="1.10.10.10">
    <property type="entry name" value="Winged helix-like DNA-binding domain superfamily/Winged helix DNA-binding domain"/>
    <property type="match status" value="1"/>
</dbReference>
<evidence type="ECO:0000259" key="8">
    <source>
        <dbReference type="PROSITE" id="PS51077"/>
    </source>
</evidence>
<dbReference type="PROSITE" id="PS51078">
    <property type="entry name" value="ICLR_ED"/>
    <property type="match status" value="1"/>
</dbReference>
<feature type="region of interest" description="Disordered" evidence="7">
    <location>
        <begin position="257"/>
        <end position="276"/>
    </location>
</feature>
<dbReference type="GO" id="GO:0003700">
    <property type="term" value="F:DNA-binding transcription factor activity"/>
    <property type="evidence" value="ECO:0007669"/>
    <property type="project" value="TreeGrafter"/>
</dbReference>
<dbReference type="FunFam" id="1.10.10.10:FF:000056">
    <property type="entry name" value="IclR family transcriptional regulator"/>
    <property type="match status" value="1"/>
</dbReference>
<keyword evidence="11" id="KW-1185">Reference proteome</keyword>
<proteinExistence type="predicted"/>
<evidence type="ECO:0000259" key="9">
    <source>
        <dbReference type="PROSITE" id="PS51078"/>
    </source>
</evidence>
<dbReference type="PANTHER" id="PTHR30136:SF24">
    <property type="entry name" value="HTH-TYPE TRANSCRIPTIONAL REPRESSOR ALLR"/>
    <property type="match status" value="1"/>
</dbReference>
<dbReference type="RefSeq" id="WP_226997060.1">
    <property type="nucleotide sequence ID" value="NZ_CP019606.1"/>
</dbReference>
<feature type="compositionally biased region" description="Basic and acidic residues" evidence="7">
    <location>
        <begin position="266"/>
        <end position="276"/>
    </location>
</feature>
<evidence type="ECO:0000313" key="10">
    <source>
        <dbReference type="EMBL" id="AQP46820.1"/>
    </source>
</evidence>
<gene>
    <name evidence="10" type="ORF">BW730_04025</name>
</gene>
<dbReference type="InterPro" id="IPR014757">
    <property type="entry name" value="Tscrpt_reg_IclR_C"/>
</dbReference>
<accession>A0A1Q2CL90</accession>
<comment type="function">
    <text evidence="5">May be an activator protein for the gylABX operon.</text>
</comment>
<dbReference type="AlphaFoldDB" id="A0A1Q2CL90"/>
<dbReference type="InterPro" id="IPR036390">
    <property type="entry name" value="WH_DNA-bd_sf"/>
</dbReference>
<dbReference type="KEGG" id="tes:BW730_04025"/>
<organism evidence="10 11">
    <name type="scientific">Tessaracoccus aquimaris</name>
    <dbReference type="NCBI Taxonomy" id="1332264"/>
    <lineage>
        <taxon>Bacteria</taxon>
        <taxon>Bacillati</taxon>
        <taxon>Actinomycetota</taxon>
        <taxon>Actinomycetes</taxon>
        <taxon>Propionibacteriales</taxon>
        <taxon>Propionibacteriaceae</taxon>
        <taxon>Tessaracoccus</taxon>
    </lineage>
</organism>
<evidence type="ECO:0000256" key="6">
    <source>
        <dbReference type="ARBA" id="ARBA00070406"/>
    </source>
</evidence>
<dbReference type="InterPro" id="IPR050707">
    <property type="entry name" value="HTH_MetabolicPath_Reg"/>
</dbReference>
<feature type="domain" description="IclR-ED" evidence="9">
    <location>
        <begin position="76"/>
        <end position="258"/>
    </location>
</feature>
<dbReference type="PANTHER" id="PTHR30136">
    <property type="entry name" value="HELIX-TURN-HELIX TRANSCRIPTIONAL REGULATOR, ICLR FAMILY"/>
    <property type="match status" value="1"/>
</dbReference>
<sequence>MTATSGQSSAGTLQTVDRALSILLSFTGARTDWGVMELARELDLDKSTAQRLLATLAKRGFLHADPTTRRYHLGPALWRIASTWERRGGMAQLVEPFLAWLAVESRRTAVFAVADGAYVRCVAAVDGGAGPMRNHPLVGELYPAHAGATAKAYFATLDAATRQALMYTIPLAKFSDLTSDDATAIEAQMIEVAERGWAYSEGEYDKNTRAVAAPVFMLGRPVGSVSIGEHKRENLGDIRDHVAATLRTAERIGALLSSRAVPPADDDARRPETGTS</sequence>
<dbReference type="GO" id="GO:0003677">
    <property type="term" value="F:DNA binding"/>
    <property type="evidence" value="ECO:0007669"/>
    <property type="project" value="UniProtKB-KW"/>
</dbReference>
<dbReference type="EMBL" id="CP019606">
    <property type="protein sequence ID" value="AQP46820.1"/>
    <property type="molecule type" value="Genomic_DNA"/>
</dbReference>
<dbReference type="InterPro" id="IPR036388">
    <property type="entry name" value="WH-like_DNA-bd_sf"/>
</dbReference>
<evidence type="ECO:0000256" key="3">
    <source>
        <dbReference type="ARBA" id="ARBA00023125"/>
    </source>
</evidence>
<evidence type="ECO:0000256" key="4">
    <source>
        <dbReference type="ARBA" id="ARBA00023163"/>
    </source>
</evidence>
<dbReference type="Pfam" id="PF09339">
    <property type="entry name" value="HTH_IclR"/>
    <property type="match status" value="1"/>
</dbReference>
<dbReference type="SMART" id="SM00346">
    <property type="entry name" value="HTH_ICLR"/>
    <property type="match status" value="1"/>
</dbReference>
<dbReference type="SUPFAM" id="SSF46785">
    <property type="entry name" value="Winged helix' DNA-binding domain"/>
    <property type="match status" value="1"/>
</dbReference>
<protein>
    <recommendedName>
        <fullName evidence="6">Glycerol operon regulatory protein</fullName>
    </recommendedName>
</protein>
<keyword evidence="4" id="KW-0804">Transcription</keyword>
<keyword evidence="2" id="KW-0805">Transcription regulation</keyword>
<name>A0A1Q2CL90_9ACTN</name>
<dbReference type="PROSITE" id="PS51077">
    <property type="entry name" value="HTH_ICLR"/>
    <property type="match status" value="1"/>
</dbReference>
<dbReference type="STRING" id="1332264.BW730_04025"/>
<dbReference type="InterPro" id="IPR005471">
    <property type="entry name" value="Tscrpt_reg_IclR_N"/>
</dbReference>
<feature type="domain" description="HTH iclR-type" evidence="8">
    <location>
        <begin position="13"/>
        <end position="75"/>
    </location>
</feature>
<evidence type="ECO:0000256" key="5">
    <source>
        <dbReference type="ARBA" id="ARBA00058938"/>
    </source>
</evidence>
<dbReference type="Gene3D" id="3.30.450.40">
    <property type="match status" value="1"/>
</dbReference>
<dbReference type="SUPFAM" id="SSF55781">
    <property type="entry name" value="GAF domain-like"/>
    <property type="match status" value="1"/>
</dbReference>
<reference evidence="11" key="1">
    <citation type="submission" date="2017-02" db="EMBL/GenBank/DDBJ databases">
        <title>Tessaracoccus aquaemaris sp. nov., isolated from the intestine of a Korean rockfish, Sebastes schlegelii, in a marine aquaculture pond.</title>
        <authorList>
            <person name="Tak E.J."/>
            <person name="Bae J.-W."/>
        </authorList>
    </citation>
    <scope>NUCLEOTIDE SEQUENCE [LARGE SCALE GENOMIC DNA]</scope>
    <source>
        <strain evidence="11">NSG39</strain>
    </source>
</reference>
<keyword evidence="1" id="KW-0319">Glycerol metabolism</keyword>
<dbReference type="GO" id="GO:0045892">
    <property type="term" value="P:negative regulation of DNA-templated transcription"/>
    <property type="evidence" value="ECO:0007669"/>
    <property type="project" value="TreeGrafter"/>
</dbReference>
<evidence type="ECO:0000256" key="1">
    <source>
        <dbReference type="ARBA" id="ARBA00022798"/>
    </source>
</evidence>
<evidence type="ECO:0000256" key="2">
    <source>
        <dbReference type="ARBA" id="ARBA00023015"/>
    </source>
</evidence>
<evidence type="ECO:0000313" key="11">
    <source>
        <dbReference type="Proteomes" id="UP000188145"/>
    </source>
</evidence>
<dbReference type="InterPro" id="IPR029016">
    <property type="entry name" value="GAF-like_dom_sf"/>
</dbReference>
<dbReference type="Pfam" id="PF01614">
    <property type="entry name" value="IclR_C"/>
    <property type="match status" value="1"/>
</dbReference>